<comment type="caution">
    <text evidence="1">The sequence shown here is derived from an EMBL/GenBank/DDBJ whole genome shotgun (WGS) entry which is preliminary data.</text>
</comment>
<gene>
    <name evidence="1" type="ORF">COCON_G00198200</name>
</gene>
<dbReference type="Proteomes" id="UP001152803">
    <property type="component" value="Unassembled WGS sequence"/>
</dbReference>
<evidence type="ECO:0000313" key="2">
    <source>
        <dbReference type="Proteomes" id="UP001152803"/>
    </source>
</evidence>
<protein>
    <submittedName>
        <fullName evidence="1">Uncharacterized protein</fullName>
    </submittedName>
</protein>
<proteinExistence type="predicted"/>
<sequence length="88" mass="10251">MFLVEFIKNLAYCLLYNSYSYELRNLKKMLPFGRLCRINSNCIIVPLGVSVLTQMQSCGFRFQVWHCCTSYTQEAVLLASIKRLIHAH</sequence>
<dbReference type="AlphaFoldDB" id="A0A9Q1D1I1"/>
<reference evidence="1" key="1">
    <citation type="journal article" date="2023" name="Science">
        <title>Genome structures resolve the early diversification of teleost fishes.</title>
        <authorList>
            <person name="Parey E."/>
            <person name="Louis A."/>
            <person name="Montfort J."/>
            <person name="Bouchez O."/>
            <person name="Roques C."/>
            <person name="Iampietro C."/>
            <person name="Lluch J."/>
            <person name="Castinel A."/>
            <person name="Donnadieu C."/>
            <person name="Desvignes T."/>
            <person name="Floi Bucao C."/>
            <person name="Jouanno E."/>
            <person name="Wen M."/>
            <person name="Mejri S."/>
            <person name="Dirks R."/>
            <person name="Jansen H."/>
            <person name="Henkel C."/>
            <person name="Chen W.J."/>
            <person name="Zahm M."/>
            <person name="Cabau C."/>
            <person name="Klopp C."/>
            <person name="Thompson A.W."/>
            <person name="Robinson-Rechavi M."/>
            <person name="Braasch I."/>
            <person name="Lecointre G."/>
            <person name="Bobe J."/>
            <person name="Postlethwait J.H."/>
            <person name="Berthelot C."/>
            <person name="Roest Crollius H."/>
            <person name="Guiguen Y."/>
        </authorList>
    </citation>
    <scope>NUCLEOTIDE SEQUENCE</scope>
    <source>
        <strain evidence="1">Concon-B</strain>
    </source>
</reference>
<keyword evidence="2" id="KW-1185">Reference proteome</keyword>
<accession>A0A9Q1D1I1</accession>
<name>A0A9Q1D1I1_CONCO</name>
<organism evidence="1 2">
    <name type="scientific">Conger conger</name>
    <name type="common">Conger eel</name>
    <name type="synonym">Muraena conger</name>
    <dbReference type="NCBI Taxonomy" id="82655"/>
    <lineage>
        <taxon>Eukaryota</taxon>
        <taxon>Metazoa</taxon>
        <taxon>Chordata</taxon>
        <taxon>Craniata</taxon>
        <taxon>Vertebrata</taxon>
        <taxon>Euteleostomi</taxon>
        <taxon>Actinopterygii</taxon>
        <taxon>Neopterygii</taxon>
        <taxon>Teleostei</taxon>
        <taxon>Anguilliformes</taxon>
        <taxon>Congridae</taxon>
        <taxon>Conger</taxon>
    </lineage>
</organism>
<dbReference type="EMBL" id="JAFJMO010000015">
    <property type="protein sequence ID" value="KAJ8255956.1"/>
    <property type="molecule type" value="Genomic_DNA"/>
</dbReference>
<evidence type="ECO:0000313" key="1">
    <source>
        <dbReference type="EMBL" id="KAJ8255956.1"/>
    </source>
</evidence>